<keyword evidence="3" id="KW-1185">Reference proteome</keyword>
<gene>
    <name evidence="2" type="ORF">JN11_03417</name>
</gene>
<dbReference type="RefSeq" id="WP_144914416.1">
    <property type="nucleotide sequence ID" value="NZ_VLLI01000010.1"/>
</dbReference>
<keyword evidence="1" id="KW-0732">Signal</keyword>
<evidence type="ECO:0000313" key="3">
    <source>
        <dbReference type="Proteomes" id="UP000317010"/>
    </source>
</evidence>
<feature type="signal peptide" evidence="1">
    <location>
        <begin position="1"/>
        <end position="23"/>
    </location>
</feature>
<organism evidence="2 3">
    <name type="scientific">Mucilaginibacter frigoritolerans</name>
    <dbReference type="NCBI Taxonomy" id="652788"/>
    <lineage>
        <taxon>Bacteria</taxon>
        <taxon>Pseudomonadati</taxon>
        <taxon>Bacteroidota</taxon>
        <taxon>Sphingobacteriia</taxon>
        <taxon>Sphingobacteriales</taxon>
        <taxon>Sphingobacteriaceae</taxon>
        <taxon>Mucilaginibacter</taxon>
    </lineage>
</organism>
<dbReference type="OrthoDB" id="826958at2"/>
<dbReference type="AlphaFoldDB" id="A0A562TVM1"/>
<comment type="caution">
    <text evidence="2">The sequence shown here is derived from an EMBL/GenBank/DDBJ whole genome shotgun (WGS) entry which is preliminary data.</text>
</comment>
<dbReference type="EMBL" id="VLLI01000010">
    <property type="protein sequence ID" value="TWI97595.1"/>
    <property type="molecule type" value="Genomic_DNA"/>
</dbReference>
<evidence type="ECO:0008006" key="4">
    <source>
        <dbReference type="Google" id="ProtNLM"/>
    </source>
</evidence>
<reference evidence="2 3" key="1">
    <citation type="submission" date="2019-07" db="EMBL/GenBank/DDBJ databases">
        <title>Genomic Encyclopedia of Archaeal and Bacterial Type Strains, Phase II (KMG-II): from individual species to whole genera.</title>
        <authorList>
            <person name="Goeker M."/>
        </authorList>
    </citation>
    <scope>NUCLEOTIDE SEQUENCE [LARGE SCALE GENOMIC DNA]</scope>
    <source>
        <strain evidence="2 3">ATCC BAA-1854</strain>
    </source>
</reference>
<accession>A0A562TVM1</accession>
<evidence type="ECO:0000256" key="1">
    <source>
        <dbReference type="SAM" id="SignalP"/>
    </source>
</evidence>
<name>A0A562TVM1_9SPHI</name>
<evidence type="ECO:0000313" key="2">
    <source>
        <dbReference type="EMBL" id="TWI97595.1"/>
    </source>
</evidence>
<feature type="chain" id="PRO_5021954591" description="TerB family tellurite resistance protein" evidence="1">
    <location>
        <begin position="24"/>
        <end position="210"/>
    </location>
</feature>
<proteinExistence type="predicted"/>
<sequence length="210" mass="23894">MKKFIILLLLTAGFCFTARKANAQSTVQDMQQLILDIEKLTQMKAILSDMKTTYNILTQGYEQVKSISEGNFNLHAGFLNSLMAVSPAVRNYVRVADIIEDQEEIVTEYKSAYNNFSSGGHFSAAELVYLNNVYVQLLTQSLNNLTTLTNILTANTLRMNDAERLKAIDHLYTDTQSKLTFLRNFDNEAEILAIQRQQEQNEANTFQKLF</sequence>
<protein>
    <recommendedName>
        <fullName evidence="4">TerB family tellurite resistance protein</fullName>
    </recommendedName>
</protein>
<dbReference type="Proteomes" id="UP000317010">
    <property type="component" value="Unassembled WGS sequence"/>
</dbReference>